<keyword evidence="5 6" id="KW-0472">Membrane</keyword>
<comment type="caution">
    <text evidence="8">The sequence shown here is derived from an EMBL/GenBank/DDBJ whole genome shotgun (WGS) entry which is preliminary data.</text>
</comment>
<evidence type="ECO:0000313" key="8">
    <source>
        <dbReference type="EMBL" id="MFD2834757.1"/>
    </source>
</evidence>
<gene>
    <name evidence="8" type="ORF">ACFSYS_15805</name>
</gene>
<keyword evidence="3 6" id="KW-0812">Transmembrane</keyword>
<feature type="domain" description="SSD" evidence="7">
    <location>
        <begin position="240"/>
        <end position="359"/>
    </location>
</feature>
<feature type="transmembrane region" description="Helical" evidence="6">
    <location>
        <begin position="305"/>
        <end position="324"/>
    </location>
</feature>
<evidence type="ECO:0000256" key="3">
    <source>
        <dbReference type="ARBA" id="ARBA00022692"/>
    </source>
</evidence>
<dbReference type="InterPro" id="IPR004869">
    <property type="entry name" value="MMPL_dom"/>
</dbReference>
<evidence type="ECO:0000256" key="2">
    <source>
        <dbReference type="ARBA" id="ARBA00022475"/>
    </source>
</evidence>
<feature type="transmembrane region" description="Helical" evidence="6">
    <location>
        <begin position="12"/>
        <end position="30"/>
    </location>
</feature>
<feature type="domain" description="SSD" evidence="7">
    <location>
        <begin position="609"/>
        <end position="736"/>
    </location>
</feature>
<feature type="transmembrane region" description="Helical" evidence="6">
    <location>
        <begin position="586"/>
        <end position="604"/>
    </location>
</feature>
<name>A0ABW5X806_9FLAO</name>
<evidence type="ECO:0000256" key="4">
    <source>
        <dbReference type="ARBA" id="ARBA00022989"/>
    </source>
</evidence>
<keyword evidence="4 6" id="KW-1133">Transmembrane helix</keyword>
<feature type="transmembrane region" description="Helical" evidence="6">
    <location>
        <begin position="682"/>
        <end position="703"/>
    </location>
</feature>
<feature type="transmembrane region" description="Helical" evidence="6">
    <location>
        <begin position="211"/>
        <end position="230"/>
    </location>
</feature>
<protein>
    <submittedName>
        <fullName evidence="8">RND family transporter</fullName>
    </submittedName>
</protein>
<evidence type="ECO:0000256" key="6">
    <source>
        <dbReference type="SAM" id="Phobius"/>
    </source>
</evidence>
<feature type="transmembrane region" description="Helical" evidence="6">
    <location>
        <begin position="385"/>
        <end position="403"/>
    </location>
</feature>
<dbReference type="Pfam" id="PF03176">
    <property type="entry name" value="MMPL"/>
    <property type="match status" value="2"/>
</dbReference>
<feature type="transmembrane region" description="Helical" evidence="6">
    <location>
        <begin position="637"/>
        <end position="661"/>
    </location>
</feature>
<dbReference type="InterPro" id="IPR000731">
    <property type="entry name" value="SSD"/>
</dbReference>
<dbReference type="Proteomes" id="UP001597438">
    <property type="component" value="Unassembled WGS sequence"/>
</dbReference>
<dbReference type="PROSITE" id="PS50156">
    <property type="entry name" value="SSD"/>
    <property type="match status" value="2"/>
</dbReference>
<dbReference type="PANTHER" id="PTHR33406:SF12">
    <property type="entry name" value="BLR2997 PROTEIN"/>
    <property type="match status" value="1"/>
</dbReference>
<evidence type="ECO:0000256" key="5">
    <source>
        <dbReference type="ARBA" id="ARBA00023136"/>
    </source>
</evidence>
<dbReference type="PANTHER" id="PTHR33406">
    <property type="entry name" value="MEMBRANE PROTEIN MJ1562-RELATED"/>
    <property type="match status" value="1"/>
</dbReference>
<feature type="transmembrane region" description="Helical" evidence="6">
    <location>
        <begin position="263"/>
        <end position="284"/>
    </location>
</feature>
<dbReference type="InterPro" id="IPR050545">
    <property type="entry name" value="Mycobact_MmpL"/>
</dbReference>
<proteinExistence type="predicted"/>
<keyword evidence="2" id="KW-1003">Cell membrane</keyword>
<evidence type="ECO:0000313" key="9">
    <source>
        <dbReference type="Proteomes" id="UP001597438"/>
    </source>
</evidence>
<feature type="transmembrane region" description="Helical" evidence="6">
    <location>
        <begin position="336"/>
        <end position="360"/>
    </location>
</feature>
<dbReference type="RefSeq" id="WP_251740687.1">
    <property type="nucleotide sequence ID" value="NZ_JBHUOJ010000033.1"/>
</dbReference>
<dbReference type="SUPFAM" id="SSF82866">
    <property type="entry name" value="Multidrug efflux transporter AcrB transmembrane domain"/>
    <property type="match status" value="2"/>
</dbReference>
<reference evidence="9" key="1">
    <citation type="journal article" date="2019" name="Int. J. Syst. Evol. Microbiol.">
        <title>The Global Catalogue of Microorganisms (GCM) 10K type strain sequencing project: providing services to taxonomists for standard genome sequencing and annotation.</title>
        <authorList>
            <consortium name="The Broad Institute Genomics Platform"/>
            <consortium name="The Broad Institute Genome Sequencing Center for Infectious Disease"/>
            <person name="Wu L."/>
            <person name="Ma J."/>
        </authorList>
    </citation>
    <scope>NUCLEOTIDE SEQUENCE [LARGE SCALE GENOMIC DNA]</scope>
    <source>
        <strain evidence="9">KCTC 52925</strain>
    </source>
</reference>
<sequence length="748" mass="84095">MKFIRNGLSRLKYIILLLLLVCCYFLWPGVKKAIQLDNSLNIWFLEDDPALIDYNNYVDRFGNDESVVLLIKDPEGILTSEYFQSFINLTDSLEAIPEVEGVLGPGNIQVPTNTLLGFGGRDLIKENSEVGQVLQDLEEHSYIRDQFFTEDKKAARFVVVFKPLADFDAHRDRLIREVRSRVEAEFPGGNTFLGGVGVIFSGLNSLSQEDFTFFLGLGYLLMFLLVLVLFRSFYVLVYTLLTIAFATYICIGIYGIMGHQLNLMTTLIPTVLILLGILDIVHILNEHRSTKRNDNNSEIGVLKRVFRPCLYTSLTTMSGFLSLLSSPMAILKNFGIYTALGIFLCFILSFFFGLIFLPLIKRKEKFVFPVAWFHSLHDHVLKKKSVYTILTGLLIFVATSGILKLKNDTYTLGYFPQDHQVVLDHVEIEKTWGPYMPFELMISPKNGFNIHSPEVVQAGLRFSDSILNIPGIGSSFGFPQLYDAGLQNRYKNNAAQMLQRKSGLSQVDKFLKTGYPQLSGYYIDRNSGTGKITVFGEMSSAVELTNKKDLLLKTGNAAFGKVAEITAAGYLPMYSQIVQYAAQSQVNSLLLAFLLVFLLVWIFLKSFKLALLAIVPNLFPVVLILGIMGWFNIDLDIATASISAIVLSFCIDDTLHFMYHYKKHRNMGQSTLRSRVLTFGRVGAAIVITSLILLAGYLLMLLASLKTVYLFGLLTAIGIIGALFSHLIVLPILLERFDRKNDYRKKGL</sequence>
<dbReference type="EMBL" id="JBHUOJ010000033">
    <property type="protein sequence ID" value="MFD2834757.1"/>
    <property type="molecule type" value="Genomic_DNA"/>
</dbReference>
<organism evidence="8 9">
    <name type="scientific">Christiangramia antarctica</name>
    <dbReference type="NCBI Taxonomy" id="2058158"/>
    <lineage>
        <taxon>Bacteria</taxon>
        <taxon>Pseudomonadati</taxon>
        <taxon>Bacteroidota</taxon>
        <taxon>Flavobacteriia</taxon>
        <taxon>Flavobacteriales</taxon>
        <taxon>Flavobacteriaceae</taxon>
        <taxon>Christiangramia</taxon>
    </lineage>
</organism>
<evidence type="ECO:0000259" key="7">
    <source>
        <dbReference type="PROSITE" id="PS50156"/>
    </source>
</evidence>
<evidence type="ECO:0000256" key="1">
    <source>
        <dbReference type="ARBA" id="ARBA00004651"/>
    </source>
</evidence>
<feature type="transmembrane region" description="Helical" evidence="6">
    <location>
        <begin position="709"/>
        <end position="734"/>
    </location>
</feature>
<dbReference type="Gene3D" id="1.20.1640.10">
    <property type="entry name" value="Multidrug efflux transporter AcrB transmembrane domain"/>
    <property type="match status" value="2"/>
</dbReference>
<accession>A0ABW5X806</accession>
<comment type="subcellular location">
    <subcellularLocation>
        <location evidence="1">Cell membrane</location>
        <topology evidence="1">Multi-pass membrane protein</topology>
    </subcellularLocation>
</comment>
<feature type="transmembrane region" description="Helical" evidence="6">
    <location>
        <begin position="235"/>
        <end position="257"/>
    </location>
</feature>
<feature type="transmembrane region" description="Helical" evidence="6">
    <location>
        <begin position="611"/>
        <end position="631"/>
    </location>
</feature>
<keyword evidence="9" id="KW-1185">Reference proteome</keyword>